<reference evidence="1" key="1">
    <citation type="submission" date="2023-07" db="EMBL/GenBank/DDBJ databases">
        <title>Sorghum-associated microbial communities from plants grown in Nebraska, USA.</title>
        <authorList>
            <person name="Schachtman D."/>
        </authorList>
    </citation>
    <scope>NUCLEOTIDE SEQUENCE</scope>
    <source>
        <strain evidence="1">BE56</strain>
    </source>
</reference>
<organism evidence="1 2">
    <name type="scientific">Pseudomonas hunanensis</name>
    <dbReference type="NCBI Taxonomy" id="1247546"/>
    <lineage>
        <taxon>Bacteria</taxon>
        <taxon>Pseudomonadati</taxon>
        <taxon>Pseudomonadota</taxon>
        <taxon>Gammaproteobacteria</taxon>
        <taxon>Pseudomonadales</taxon>
        <taxon>Pseudomonadaceae</taxon>
        <taxon>Pseudomonas</taxon>
    </lineage>
</organism>
<gene>
    <name evidence="1" type="ORF">J2W83_004559</name>
</gene>
<comment type="caution">
    <text evidence="1">The sequence shown here is derived from an EMBL/GenBank/DDBJ whole genome shotgun (WGS) entry which is preliminary data.</text>
</comment>
<dbReference type="EMBL" id="JAVDTH010000038">
    <property type="protein sequence ID" value="MDR6714922.1"/>
    <property type="molecule type" value="Genomic_DNA"/>
</dbReference>
<evidence type="ECO:0000313" key="1">
    <source>
        <dbReference type="EMBL" id="MDR6714922.1"/>
    </source>
</evidence>
<proteinExistence type="predicted"/>
<keyword evidence="2" id="KW-1185">Reference proteome</keyword>
<accession>A0ACC6K964</accession>
<dbReference type="Proteomes" id="UP001259587">
    <property type="component" value="Unassembled WGS sequence"/>
</dbReference>
<name>A0ACC6K964_9PSED</name>
<sequence>MIVLTRRISEADSVNGAVTGTVTLNVDSRIKSRLRVTLDDGRDAGLMLERGHLLRGGELLADAQGTQLIRVLAAPEAVSTVRCADPLLLARAAYHLGNRHVPLQIETGLLRYQHDYVLDDMLRGLGLSVDAEQAPFEPEAGAYQSAPHSHSHSHGNDHPFVRLPAHS</sequence>
<evidence type="ECO:0000313" key="2">
    <source>
        <dbReference type="Proteomes" id="UP001259587"/>
    </source>
</evidence>
<protein>
    <submittedName>
        <fullName evidence="1">Urease accessory protein</fullName>
    </submittedName>
</protein>